<proteinExistence type="inferred from homology"/>
<dbReference type="Gene3D" id="2.70.50.30">
    <property type="entry name" value="Coagulation Factor XIII, subunit A, domain 1"/>
    <property type="match status" value="1"/>
</dbReference>
<evidence type="ECO:0000313" key="6">
    <source>
        <dbReference type="Proteomes" id="UP000002729"/>
    </source>
</evidence>
<sequence length="197" mass="21529">MAANVEADAPAAPAAAYSAAGTNDVGALMSADAEDESLRKYKEQLLGAAAKGDLGDTSDPRKLIVVEFRIAFNDATPDLVFNLDTLAGKEKLKKTGVSIKEGAEYKFKLSFRVQHEILAGLKFCNKTKKMGMSQSDELMIGSYPPGAEPHVFEFPRNDWMEAPKGMMYRGSYTATDKFVDSDGKTHLEYSYPLKVTK</sequence>
<comment type="subcellular location">
    <subcellularLocation>
        <location evidence="1">Cytoplasm</location>
    </subcellularLocation>
</comment>
<dbReference type="EMBL" id="GL833122">
    <property type="protein sequence ID" value="EGB11404.1"/>
    <property type="molecule type" value="Genomic_DNA"/>
</dbReference>
<dbReference type="InterPro" id="IPR014756">
    <property type="entry name" value="Ig_E-set"/>
</dbReference>
<organism evidence="6">
    <name type="scientific">Aureococcus anophagefferens</name>
    <name type="common">Harmful bloom alga</name>
    <dbReference type="NCBI Taxonomy" id="44056"/>
    <lineage>
        <taxon>Eukaryota</taxon>
        <taxon>Sar</taxon>
        <taxon>Stramenopiles</taxon>
        <taxon>Ochrophyta</taxon>
        <taxon>Pelagophyceae</taxon>
        <taxon>Pelagomonadales</taxon>
        <taxon>Pelagomonadaceae</taxon>
        <taxon>Aureococcus</taxon>
    </lineage>
</organism>
<dbReference type="GO" id="GO:0005096">
    <property type="term" value="F:GTPase activator activity"/>
    <property type="evidence" value="ECO:0007669"/>
    <property type="project" value="UniProtKB-KW"/>
</dbReference>
<keyword evidence="3" id="KW-0343">GTPase activation</keyword>
<dbReference type="InterPro" id="IPR000406">
    <property type="entry name" value="Rho_GDI"/>
</dbReference>
<evidence type="ECO:0000256" key="3">
    <source>
        <dbReference type="ARBA" id="ARBA00022468"/>
    </source>
</evidence>
<comment type="similarity">
    <text evidence="2">Belongs to the Rho GDI family.</text>
</comment>
<keyword evidence="4" id="KW-0963">Cytoplasm</keyword>
<evidence type="ECO:0000256" key="4">
    <source>
        <dbReference type="ARBA" id="ARBA00022490"/>
    </source>
</evidence>
<keyword evidence="6" id="KW-1185">Reference proteome</keyword>
<dbReference type="GO" id="GO:0016020">
    <property type="term" value="C:membrane"/>
    <property type="evidence" value="ECO:0007669"/>
    <property type="project" value="TreeGrafter"/>
</dbReference>
<evidence type="ECO:0000256" key="2">
    <source>
        <dbReference type="ARBA" id="ARBA00009758"/>
    </source>
</evidence>
<protein>
    <recommendedName>
        <fullName evidence="7">Rho GDP-dissociation inhibitor</fullName>
    </recommendedName>
</protein>
<dbReference type="RefSeq" id="XP_009033774.1">
    <property type="nucleotide sequence ID" value="XM_009035526.1"/>
</dbReference>
<dbReference type="InterPro" id="IPR024792">
    <property type="entry name" value="RhoGDI_dom_sf"/>
</dbReference>
<dbReference type="PANTHER" id="PTHR10980:SF3">
    <property type="entry name" value="LD16419P"/>
    <property type="match status" value="1"/>
</dbReference>
<evidence type="ECO:0000256" key="1">
    <source>
        <dbReference type="ARBA" id="ARBA00004496"/>
    </source>
</evidence>
<dbReference type="AlphaFoldDB" id="F0XZU4"/>
<dbReference type="GO" id="GO:0005829">
    <property type="term" value="C:cytosol"/>
    <property type="evidence" value="ECO:0007669"/>
    <property type="project" value="TreeGrafter"/>
</dbReference>
<evidence type="ECO:0008006" key="7">
    <source>
        <dbReference type="Google" id="ProtNLM"/>
    </source>
</evidence>
<accession>F0XZU4</accession>
<dbReference type="PANTHER" id="PTHR10980">
    <property type="entry name" value="RHO GDP-DISSOCIATION INHIBITOR"/>
    <property type="match status" value="1"/>
</dbReference>
<name>F0XZU4_AURAN</name>
<dbReference type="GO" id="GO:0005094">
    <property type="term" value="F:Rho GDP-dissociation inhibitor activity"/>
    <property type="evidence" value="ECO:0007669"/>
    <property type="project" value="InterPro"/>
</dbReference>
<dbReference type="GeneID" id="20222209"/>
<dbReference type="SUPFAM" id="SSF81296">
    <property type="entry name" value="E set domains"/>
    <property type="match status" value="1"/>
</dbReference>
<dbReference type="OrthoDB" id="1683373at2759"/>
<dbReference type="InParanoid" id="F0XZU4"/>
<dbReference type="OMA" id="YKPTAAK"/>
<dbReference type="Proteomes" id="UP000002729">
    <property type="component" value="Unassembled WGS sequence"/>
</dbReference>
<dbReference type="GO" id="GO:0007266">
    <property type="term" value="P:Rho protein signal transduction"/>
    <property type="evidence" value="ECO:0007669"/>
    <property type="project" value="InterPro"/>
</dbReference>
<dbReference type="KEGG" id="aaf:AURANDRAFT_52534"/>
<dbReference type="FunFam" id="2.70.50.30:FF:000004">
    <property type="entry name" value="Rho GDP-dissociation inhibitor 1"/>
    <property type="match status" value="1"/>
</dbReference>
<dbReference type="Pfam" id="PF02115">
    <property type="entry name" value="Rho_GDI"/>
    <property type="match status" value="1"/>
</dbReference>
<dbReference type="eggNOG" id="KOG3205">
    <property type="taxonomic scope" value="Eukaryota"/>
</dbReference>
<evidence type="ECO:0000313" key="5">
    <source>
        <dbReference type="EMBL" id="EGB11404.1"/>
    </source>
</evidence>
<reference evidence="5 6" key="1">
    <citation type="journal article" date="2011" name="Proc. Natl. Acad. Sci. U.S.A.">
        <title>Niche of harmful alga Aureococcus anophagefferens revealed through ecogenomics.</title>
        <authorList>
            <person name="Gobler C.J."/>
            <person name="Berry D.L."/>
            <person name="Dyhrman S.T."/>
            <person name="Wilhelm S.W."/>
            <person name="Salamov A."/>
            <person name="Lobanov A.V."/>
            <person name="Zhang Y."/>
            <person name="Collier J.L."/>
            <person name="Wurch L.L."/>
            <person name="Kustka A.B."/>
            <person name="Dill B.D."/>
            <person name="Shah M."/>
            <person name="VerBerkmoes N.C."/>
            <person name="Kuo A."/>
            <person name="Terry A."/>
            <person name="Pangilinan J."/>
            <person name="Lindquist E.A."/>
            <person name="Lucas S."/>
            <person name="Paulsen I.T."/>
            <person name="Hattenrath-Lehmann T.K."/>
            <person name="Talmage S.C."/>
            <person name="Walker E.A."/>
            <person name="Koch F."/>
            <person name="Burson A.M."/>
            <person name="Marcoval M.A."/>
            <person name="Tang Y.Z."/>
            <person name="Lecleir G.R."/>
            <person name="Coyne K.J."/>
            <person name="Berg G.M."/>
            <person name="Bertrand E.M."/>
            <person name="Saito M.A."/>
            <person name="Gladyshev V.N."/>
            <person name="Grigoriev I.V."/>
        </authorList>
    </citation>
    <scope>NUCLEOTIDE SEQUENCE [LARGE SCALE GENOMIC DNA]</scope>
    <source>
        <strain evidence="6">CCMP 1984</strain>
    </source>
</reference>
<gene>
    <name evidence="5" type="ORF">AURANDRAFT_52534</name>
</gene>